<dbReference type="InterPro" id="IPR023393">
    <property type="entry name" value="START-like_dom_sf"/>
</dbReference>
<proteinExistence type="inferred from homology"/>
<dbReference type="AlphaFoldDB" id="A0A096FMM9"/>
<protein>
    <submittedName>
        <fullName evidence="3">Cyclase</fullName>
    </submittedName>
</protein>
<dbReference type="InterPro" id="IPR005031">
    <property type="entry name" value="COQ10_START"/>
</dbReference>
<sequence length="195" mass="21531">MTTALVGACGAALVMLCGGVQVSAQELHIETAEHNEALTVNASAVMQVRLATAWSVISDYDHLADFVPDMQSSRVLQRDGNQVLLEQKGNLGFLFFRQAIEVRLAVTEWPQQRIAAHAVGGNLKQMNGSYTLETQADGRVRLAYSARLVPAFAIPPLVGKPVLRQLLKRQFRALVDEIQRREALTLQEQEQIPEN</sequence>
<name>A0A096FMM9_COMTE</name>
<evidence type="ECO:0000313" key="3">
    <source>
        <dbReference type="EMBL" id="KGH31169.1"/>
    </source>
</evidence>
<dbReference type="RefSeq" id="WP_034366862.1">
    <property type="nucleotide sequence ID" value="NZ_AWOR01000026.1"/>
</dbReference>
<evidence type="ECO:0000313" key="4">
    <source>
        <dbReference type="Proteomes" id="UP000029553"/>
    </source>
</evidence>
<dbReference type="Gene3D" id="3.30.530.20">
    <property type="match status" value="1"/>
</dbReference>
<reference evidence="3 4" key="1">
    <citation type="submission" date="2013-09" db="EMBL/GenBank/DDBJ databases">
        <title>High correlation between genotypes and phenotypes of environmental bacteria Comamonas testosteroni strains.</title>
        <authorList>
            <person name="Liu L."/>
            <person name="Zhu W."/>
            <person name="Xia X."/>
            <person name="Xu B."/>
            <person name="Luo M."/>
            <person name="Wang G."/>
        </authorList>
    </citation>
    <scope>NUCLEOTIDE SEQUENCE [LARGE SCALE GENOMIC DNA]</scope>
    <source>
        <strain evidence="3 4">JL40</strain>
    </source>
</reference>
<evidence type="ECO:0000259" key="2">
    <source>
        <dbReference type="Pfam" id="PF03364"/>
    </source>
</evidence>
<dbReference type="Pfam" id="PF03364">
    <property type="entry name" value="Polyketide_cyc"/>
    <property type="match status" value="1"/>
</dbReference>
<evidence type="ECO:0000256" key="1">
    <source>
        <dbReference type="ARBA" id="ARBA00008918"/>
    </source>
</evidence>
<dbReference type="Proteomes" id="UP000029553">
    <property type="component" value="Unassembled WGS sequence"/>
</dbReference>
<dbReference type="PANTHER" id="PTHR34060:SF1">
    <property type="entry name" value="POLYKETIDE CYCLASE _ DEHYDRASE AND LIPID TRANSPORT PROTEIN"/>
    <property type="match status" value="1"/>
</dbReference>
<gene>
    <name evidence="3" type="ORF">P353_06520</name>
</gene>
<organism evidence="3 4">
    <name type="scientific">Comamonas testosteroni</name>
    <name type="common">Pseudomonas testosteroni</name>
    <dbReference type="NCBI Taxonomy" id="285"/>
    <lineage>
        <taxon>Bacteria</taxon>
        <taxon>Pseudomonadati</taxon>
        <taxon>Pseudomonadota</taxon>
        <taxon>Betaproteobacteria</taxon>
        <taxon>Burkholderiales</taxon>
        <taxon>Comamonadaceae</taxon>
        <taxon>Comamonas</taxon>
    </lineage>
</organism>
<accession>A0A096FMM9</accession>
<dbReference type="PANTHER" id="PTHR34060">
    <property type="entry name" value="POLYKETIDE CYCLASE / DEHYDRASE AND LIPID TRANSPORT PROTEIN"/>
    <property type="match status" value="1"/>
</dbReference>
<comment type="caution">
    <text evidence="3">The sequence shown here is derived from an EMBL/GenBank/DDBJ whole genome shotgun (WGS) entry which is preliminary data.</text>
</comment>
<feature type="domain" description="Coenzyme Q-binding protein COQ10 START" evidence="2">
    <location>
        <begin position="48"/>
        <end position="174"/>
    </location>
</feature>
<comment type="similarity">
    <text evidence="1">Belongs to the ribosome association toxin RatA family.</text>
</comment>
<dbReference type="EMBL" id="AWOR01000026">
    <property type="protein sequence ID" value="KGH31169.1"/>
    <property type="molecule type" value="Genomic_DNA"/>
</dbReference>
<dbReference type="SUPFAM" id="SSF55961">
    <property type="entry name" value="Bet v1-like"/>
    <property type="match status" value="1"/>
</dbReference>